<dbReference type="Proteomes" id="UP001458880">
    <property type="component" value="Unassembled WGS sequence"/>
</dbReference>
<gene>
    <name evidence="1" type="ORF">QE152_g8163</name>
</gene>
<proteinExistence type="predicted"/>
<protein>
    <submittedName>
        <fullName evidence="1">Uncharacterized protein</fullName>
    </submittedName>
</protein>
<organism evidence="1 2">
    <name type="scientific">Popillia japonica</name>
    <name type="common">Japanese beetle</name>
    <dbReference type="NCBI Taxonomy" id="7064"/>
    <lineage>
        <taxon>Eukaryota</taxon>
        <taxon>Metazoa</taxon>
        <taxon>Ecdysozoa</taxon>
        <taxon>Arthropoda</taxon>
        <taxon>Hexapoda</taxon>
        <taxon>Insecta</taxon>
        <taxon>Pterygota</taxon>
        <taxon>Neoptera</taxon>
        <taxon>Endopterygota</taxon>
        <taxon>Coleoptera</taxon>
        <taxon>Polyphaga</taxon>
        <taxon>Scarabaeiformia</taxon>
        <taxon>Scarabaeidae</taxon>
        <taxon>Rutelinae</taxon>
        <taxon>Popillia</taxon>
    </lineage>
</organism>
<comment type="caution">
    <text evidence="1">The sequence shown here is derived from an EMBL/GenBank/DDBJ whole genome shotgun (WGS) entry which is preliminary data.</text>
</comment>
<dbReference type="EMBL" id="JASPKY010000064">
    <property type="protein sequence ID" value="KAK9743981.1"/>
    <property type="molecule type" value="Genomic_DNA"/>
</dbReference>
<reference evidence="1 2" key="1">
    <citation type="journal article" date="2024" name="BMC Genomics">
        <title>De novo assembly and annotation of Popillia japonica's genome with initial clues to its potential as an invasive pest.</title>
        <authorList>
            <person name="Cucini C."/>
            <person name="Boschi S."/>
            <person name="Funari R."/>
            <person name="Cardaioli E."/>
            <person name="Iannotti N."/>
            <person name="Marturano G."/>
            <person name="Paoli F."/>
            <person name="Bruttini M."/>
            <person name="Carapelli A."/>
            <person name="Frati F."/>
            <person name="Nardi F."/>
        </authorList>
    </citation>
    <scope>NUCLEOTIDE SEQUENCE [LARGE SCALE GENOMIC DNA]</scope>
    <source>
        <strain evidence="1">DMR45628</strain>
    </source>
</reference>
<accession>A0AAW1MCZ9</accession>
<name>A0AAW1MCZ9_POPJA</name>
<dbReference type="PANTHER" id="PTHR47765:SF2">
    <property type="entry name" value="EXONUCLEASE MUT-7 HOMOLOG"/>
    <property type="match status" value="1"/>
</dbReference>
<sequence>MKLVADTYEMTTDCDIFLDIIKQMIAEKQYKEACQCATLLGLHNKFSINEFLVPLVLQDKLFFVEDFLNESPVHQIELVTFLDSIVGKPSSIRALLEDTIVKQDIPEVKWEKLCYKPWRKLITRLIKMYKLPADVSPCLNKKRNEGALQFLLNKRFVDNSFEYSLHIVATPIKIGTIHEFHKNKICTCNWRERERALKQTLIF</sequence>
<evidence type="ECO:0000313" key="1">
    <source>
        <dbReference type="EMBL" id="KAK9743981.1"/>
    </source>
</evidence>
<dbReference type="PANTHER" id="PTHR47765">
    <property type="entry name" value="3'-5' EXONUCLEASE DOMAIN-CONTAINING PROTEIN"/>
    <property type="match status" value="1"/>
</dbReference>
<keyword evidence="2" id="KW-1185">Reference proteome</keyword>
<dbReference type="AlphaFoldDB" id="A0AAW1MCZ9"/>
<evidence type="ECO:0000313" key="2">
    <source>
        <dbReference type="Proteomes" id="UP001458880"/>
    </source>
</evidence>
<dbReference type="InterPro" id="IPR052408">
    <property type="entry name" value="Exonuclease_MUT-7-like"/>
</dbReference>